<keyword evidence="2 3" id="KW-0802">TPR repeat</keyword>
<feature type="repeat" description="TPR" evidence="3">
    <location>
        <begin position="392"/>
        <end position="425"/>
    </location>
</feature>
<evidence type="ECO:0000256" key="3">
    <source>
        <dbReference type="PROSITE-ProRule" id="PRU00339"/>
    </source>
</evidence>
<evidence type="ECO:0000256" key="1">
    <source>
        <dbReference type="ARBA" id="ARBA00022737"/>
    </source>
</evidence>
<dbReference type="Gene3D" id="3.40.50.300">
    <property type="entry name" value="P-loop containing nucleotide triphosphate hydrolases"/>
    <property type="match status" value="1"/>
</dbReference>
<dbReference type="SUPFAM" id="SSF48452">
    <property type="entry name" value="TPR-like"/>
    <property type="match status" value="2"/>
</dbReference>
<dbReference type="PROSITE" id="PS50005">
    <property type="entry name" value="TPR"/>
    <property type="match status" value="4"/>
</dbReference>
<gene>
    <name evidence="5" type="ORF">TWF481_006334</name>
</gene>
<keyword evidence="1" id="KW-0677">Repeat</keyword>
<dbReference type="InterPro" id="IPR027417">
    <property type="entry name" value="P-loop_NTPase"/>
</dbReference>
<feature type="repeat" description="TPR" evidence="3">
    <location>
        <begin position="685"/>
        <end position="718"/>
    </location>
</feature>
<dbReference type="Gene3D" id="1.25.40.10">
    <property type="entry name" value="Tetratricopeptide repeat domain"/>
    <property type="match status" value="3"/>
</dbReference>
<dbReference type="InterPro" id="IPR011990">
    <property type="entry name" value="TPR-like_helical_dom_sf"/>
</dbReference>
<evidence type="ECO:0000313" key="5">
    <source>
        <dbReference type="EMBL" id="KAK6507913.1"/>
    </source>
</evidence>
<comment type="caution">
    <text evidence="5">The sequence shown here is derived from an EMBL/GenBank/DDBJ whole genome shotgun (WGS) entry which is preliminary data.</text>
</comment>
<organism evidence="5 6">
    <name type="scientific">Arthrobotrys musiformis</name>
    <dbReference type="NCBI Taxonomy" id="47236"/>
    <lineage>
        <taxon>Eukaryota</taxon>
        <taxon>Fungi</taxon>
        <taxon>Dikarya</taxon>
        <taxon>Ascomycota</taxon>
        <taxon>Pezizomycotina</taxon>
        <taxon>Orbiliomycetes</taxon>
        <taxon>Orbiliales</taxon>
        <taxon>Orbiliaceae</taxon>
        <taxon>Arthrobotrys</taxon>
    </lineage>
</organism>
<evidence type="ECO:0000313" key="6">
    <source>
        <dbReference type="Proteomes" id="UP001370758"/>
    </source>
</evidence>
<dbReference type="Pfam" id="PF13424">
    <property type="entry name" value="TPR_12"/>
    <property type="match status" value="4"/>
</dbReference>
<proteinExistence type="predicted"/>
<dbReference type="InterPro" id="IPR019734">
    <property type="entry name" value="TPR_rpt"/>
</dbReference>
<keyword evidence="4" id="KW-0175">Coiled coil</keyword>
<accession>A0AAV9WM34</accession>
<feature type="coiled-coil region" evidence="4">
    <location>
        <begin position="698"/>
        <end position="760"/>
    </location>
</feature>
<evidence type="ECO:0000256" key="4">
    <source>
        <dbReference type="SAM" id="Coils"/>
    </source>
</evidence>
<dbReference type="AlphaFoldDB" id="A0AAV9WM34"/>
<reference evidence="5 6" key="1">
    <citation type="submission" date="2023-08" db="EMBL/GenBank/DDBJ databases">
        <authorList>
            <person name="Palmer J.M."/>
        </authorList>
    </citation>
    <scope>NUCLEOTIDE SEQUENCE [LARGE SCALE GENOMIC DNA]</scope>
    <source>
        <strain evidence="5 6">TWF481</strain>
    </source>
</reference>
<dbReference type="Proteomes" id="UP001370758">
    <property type="component" value="Unassembled WGS sequence"/>
</dbReference>
<sequence>MGKTQIALEYGYSRHESHRFTAVFWVSTMTEESIQASFVNIVQQIIDEQARENWPSAPNYKAIGARLGISGLIDEKGKISGSASPGAFGTIKSALFSWFKLPGNNKWLLIFDNADDLNVPIEDYLPTDAGYILVTSRRPEFLHYGEQMGLGGLDRESAIQLLLRLTRLRDPTTSDIQDVTEVVEKLGFMPLAITHAGCFIYELRIPVNEYLQYYDQAFKEAQSKIPRLGWAYREDTAVTTWEVSFGEIKKRNEEAASLLLTCGYLNPNEIFENCWENEEQSDLQAQIRSKNRFSLLASYSLITRSQPGSFSVHPVVHNWTRGRGNDSDRLQAIGRAVEIVGKMIEGRQGMLGRWDGQKERRIAAHVDILLRYSEQYNIDEIVEQCANVEDTLNIFHKIAVILKEQGKYDRALEQFRRVLSSSKNIAGENDLDNLVTAHEIACCLYDQGKYDEALAQNQAILATKIKTVGEDHLSTYVTIHEVARCFDRQNKLDEALAQFQKFLDFAERTLGQDDIRTLVALHNMTTILDKQGKVDEALKNYERVLVGKTKILGENHPETLVTMQNIAVLSSCQGKLDEALQQFQKCLTAARKVLSEDHPWILDITYNMGTILRKQGKFEEALEQCRKALAGQENIRKDHPRTFDTIHEIGDILHSQKRYGEALEQYHRALVGRKKVLHKNHPATLDTIYKIGTTLREQGKWEEALEQFQELLVDLEETFGKSHRSTLDTVFNIGHVFHELKRYEEALGQFQRVLAIEEKTLGQDHPKNVFTRGRIQETTGKMKSVSPSE</sequence>
<name>A0AAV9WM34_9PEZI</name>
<evidence type="ECO:0008006" key="7">
    <source>
        <dbReference type="Google" id="ProtNLM"/>
    </source>
</evidence>
<feature type="repeat" description="TPR" evidence="3">
    <location>
        <begin position="727"/>
        <end position="760"/>
    </location>
</feature>
<feature type="repeat" description="TPR" evidence="3">
    <location>
        <begin position="602"/>
        <end position="635"/>
    </location>
</feature>
<dbReference type="PANTHER" id="PTHR45641:SF19">
    <property type="entry name" value="NEPHROCYSTIN-3"/>
    <property type="match status" value="1"/>
</dbReference>
<evidence type="ECO:0000256" key="2">
    <source>
        <dbReference type="ARBA" id="ARBA00022803"/>
    </source>
</evidence>
<protein>
    <recommendedName>
        <fullName evidence="7">NB-ARC domain-containing protein</fullName>
    </recommendedName>
</protein>
<keyword evidence="6" id="KW-1185">Reference proteome</keyword>
<dbReference type="PANTHER" id="PTHR45641">
    <property type="entry name" value="TETRATRICOPEPTIDE REPEAT PROTEIN (AFU_ORTHOLOGUE AFUA_6G03870)"/>
    <property type="match status" value="1"/>
</dbReference>
<dbReference type="SUPFAM" id="SSF52540">
    <property type="entry name" value="P-loop containing nucleoside triphosphate hydrolases"/>
    <property type="match status" value="1"/>
</dbReference>
<dbReference type="EMBL" id="JAVHJL010000003">
    <property type="protein sequence ID" value="KAK6507913.1"/>
    <property type="molecule type" value="Genomic_DNA"/>
</dbReference>
<dbReference type="SMART" id="SM00028">
    <property type="entry name" value="TPR"/>
    <property type="match status" value="8"/>
</dbReference>